<reference evidence="2 3" key="1">
    <citation type="submission" date="2021-03" db="EMBL/GenBank/DDBJ databases">
        <title>Winogradskyella sp. nov., isolated from costal sediment.</title>
        <authorList>
            <person name="Gao C."/>
        </authorList>
    </citation>
    <scope>NUCLEOTIDE SEQUENCE [LARGE SCALE GENOMIC DNA]</scope>
    <source>
        <strain evidence="2 3">DF17</strain>
    </source>
</reference>
<dbReference type="PANTHER" id="PTHR21666:SF294">
    <property type="entry name" value="PEPTIDASE M23"/>
    <property type="match status" value="1"/>
</dbReference>
<evidence type="ECO:0000313" key="3">
    <source>
        <dbReference type="Proteomes" id="UP000676776"/>
    </source>
</evidence>
<protein>
    <submittedName>
        <fullName evidence="2">M23 family metallopeptidase</fullName>
    </submittedName>
</protein>
<name>A0ABS3T0F1_9FLAO</name>
<dbReference type="CDD" id="cd12797">
    <property type="entry name" value="M23_peptidase"/>
    <property type="match status" value="1"/>
</dbReference>
<dbReference type="InterPro" id="IPR016047">
    <property type="entry name" value="M23ase_b-sheet_dom"/>
</dbReference>
<feature type="domain" description="M23ase beta-sheet core" evidence="1">
    <location>
        <begin position="144"/>
        <end position="244"/>
    </location>
</feature>
<keyword evidence="3" id="KW-1185">Reference proteome</keyword>
<evidence type="ECO:0000313" key="2">
    <source>
        <dbReference type="EMBL" id="MBO3116219.1"/>
    </source>
</evidence>
<dbReference type="RefSeq" id="WP_208153136.1">
    <property type="nucleotide sequence ID" value="NZ_JAGEVF010000003.1"/>
</dbReference>
<dbReference type="SUPFAM" id="SSF51261">
    <property type="entry name" value="Duplicated hybrid motif"/>
    <property type="match status" value="1"/>
</dbReference>
<dbReference type="EMBL" id="JAGEVF010000003">
    <property type="protein sequence ID" value="MBO3116219.1"/>
    <property type="molecule type" value="Genomic_DNA"/>
</dbReference>
<dbReference type="Proteomes" id="UP000676776">
    <property type="component" value="Unassembled WGS sequence"/>
</dbReference>
<accession>A0ABS3T0F1</accession>
<evidence type="ECO:0000259" key="1">
    <source>
        <dbReference type="Pfam" id="PF01551"/>
    </source>
</evidence>
<dbReference type="PANTHER" id="PTHR21666">
    <property type="entry name" value="PEPTIDASE-RELATED"/>
    <property type="match status" value="1"/>
</dbReference>
<sequence length="281" mass="31575">MERPYFIGLILLIINSYCFGQSVKRTTVLKNDTVYISFVNPFLVPLELHLTPLDSTKGFTKVNPYGLVKYKDTLKNAVALPISKIKDTSAIDVTRFIEFKGTFGDPNSQIDKDYRYSLPFPRGKRYKIVQSFGGKFSHYKTHSKYAIDIGTQIGDTITAARPGTVVFVKEDSKEYCRSSKCADKGNKIIVVHDDGSLAHYVHLDFEGALVDVGERIEDSQPIGISGMTGFTTTPHLHFVLLKAGSVSIPFKFKGQKRKKLKQGRYYKRVHGPSWIPAPKND</sequence>
<organism evidence="2 3">
    <name type="scientific">Winogradskyella pelagia</name>
    <dbReference type="NCBI Taxonomy" id="2819984"/>
    <lineage>
        <taxon>Bacteria</taxon>
        <taxon>Pseudomonadati</taxon>
        <taxon>Bacteroidota</taxon>
        <taxon>Flavobacteriia</taxon>
        <taxon>Flavobacteriales</taxon>
        <taxon>Flavobacteriaceae</taxon>
        <taxon>Winogradskyella</taxon>
    </lineage>
</organism>
<dbReference type="InterPro" id="IPR050570">
    <property type="entry name" value="Cell_wall_metabolism_enzyme"/>
</dbReference>
<dbReference type="Gene3D" id="2.70.70.10">
    <property type="entry name" value="Glucose Permease (Domain IIA)"/>
    <property type="match status" value="1"/>
</dbReference>
<comment type="caution">
    <text evidence="2">The sequence shown here is derived from an EMBL/GenBank/DDBJ whole genome shotgun (WGS) entry which is preliminary data.</text>
</comment>
<gene>
    <name evidence="2" type="ORF">J4050_05635</name>
</gene>
<proteinExistence type="predicted"/>
<dbReference type="Pfam" id="PF01551">
    <property type="entry name" value="Peptidase_M23"/>
    <property type="match status" value="1"/>
</dbReference>
<dbReference type="InterPro" id="IPR011055">
    <property type="entry name" value="Dup_hybrid_motif"/>
</dbReference>